<dbReference type="GO" id="GO:0005524">
    <property type="term" value="F:ATP binding"/>
    <property type="evidence" value="ECO:0007669"/>
    <property type="project" value="UniProtKB-UniRule"/>
</dbReference>
<keyword evidence="8 13" id="KW-0547">Nucleotide-binding</keyword>
<keyword evidence="9 13" id="KW-0418">Kinase</keyword>
<evidence type="ECO:0000256" key="11">
    <source>
        <dbReference type="ARBA" id="ARBA00030128"/>
    </source>
</evidence>
<evidence type="ECO:0000256" key="5">
    <source>
        <dbReference type="ARBA" id="ARBA00016296"/>
    </source>
</evidence>
<dbReference type="Pfam" id="PF00625">
    <property type="entry name" value="Guanylate_kin"/>
    <property type="match status" value="1"/>
</dbReference>
<dbReference type="EC" id="2.7.4.8" evidence="4 13"/>
<dbReference type="Proteomes" id="UP000185812">
    <property type="component" value="Unassembled WGS sequence"/>
</dbReference>
<evidence type="ECO:0000256" key="10">
    <source>
        <dbReference type="ARBA" id="ARBA00022840"/>
    </source>
</evidence>
<comment type="function">
    <text evidence="1 13">Essential for recycling GMP and indirectly, cGMP.</text>
</comment>
<evidence type="ECO:0000256" key="3">
    <source>
        <dbReference type="ARBA" id="ARBA00005790"/>
    </source>
</evidence>
<dbReference type="EMBL" id="FRAU01000002">
    <property type="protein sequence ID" value="SHK27714.1"/>
    <property type="molecule type" value="Genomic_DNA"/>
</dbReference>
<keyword evidence="7 13" id="KW-0808">Transferase</keyword>
<keyword evidence="6 13" id="KW-0963">Cytoplasm</keyword>
<evidence type="ECO:0000256" key="6">
    <source>
        <dbReference type="ARBA" id="ARBA00022490"/>
    </source>
</evidence>
<protein>
    <recommendedName>
        <fullName evidence="5 13">Guanylate kinase</fullName>
        <ecNumber evidence="4 13">2.7.4.8</ecNumber>
    </recommendedName>
    <alternativeName>
        <fullName evidence="11 13">GMP kinase</fullName>
    </alternativeName>
</protein>
<dbReference type="OrthoDB" id="9808150at2"/>
<dbReference type="GO" id="GO:0004385">
    <property type="term" value="F:GMP kinase activity"/>
    <property type="evidence" value="ECO:0007669"/>
    <property type="project" value="UniProtKB-UniRule"/>
</dbReference>
<evidence type="ECO:0000256" key="8">
    <source>
        <dbReference type="ARBA" id="ARBA00022741"/>
    </source>
</evidence>
<evidence type="ECO:0000313" key="15">
    <source>
        <dbReference type="EMBL" id="SHK27714.1"/>
    </source>
</evidence>
<dbReference type="InterPro" id="IPR008144">
    <property type="entry name" value="Guanylate_kin-like_dom"/>
</dbReference>
<dbReference type="SMART" id="SM00072">
    <property type="entry name" value="GuKc"/>
    <property type="match status" value="1"/>
</dbReference>
<dbReference type="InterPro" id="IPR027417">
    <property type="entry name" value="P-loop_NTPase"/>
</dbReference>
<dbReference type="InterPro" id="IPR020590">
    <property type="entry name" value="Guanylate_kinase_CS"/>
</dbReference>
<evidence type="ECO:0000259" key="14">
    <source>
        <dbReference type="PROSITE" id="PS50052"/>
    </source>
</evidence>
<evidence type="ECO:0000256" key="13">
    <source>
        <dbReference type="HAMAP-Rule" id="MF_00328"/>
    </source>
</evidence>
<sequence>MPEPRIVILTAPSGAGKTTLARRLQEALPQLRFSVSATTRPPRPGERHGIDYYFLSEEAFRKLIEQDALIEYEEVYPGRFYGTLRREIETASRTHPVLLDIDVKGALRVKQQFGDEAFAIFVRPPSLETLAERLRNRGTEDETTLRQRLERARMELALADRFDAVVVNDDLERAATETLHLVRSFLERP</sequence>
<feature type="domain" description="Guanylate kinase-like" evidence="14">
    <location>
        <begin position="4"/>
        <end position="183"/>
    </location>
</feature>
<evidence type="ECO:0000256" key="7">
    <source>
        <dbReference type="ARBA" id="ARBA00022679"/>
    </source>
</evidence>
<dbReference type="PROSITE" id="PS50052">
    <property type="entry name" value="GUANYLATE_KINASE_2"/>
    <property type="match status" value="1"/>
</dbReference>
<dbReference type="SUPFAM" id="SSF52540">
    <property type="entry name" value="P-loop containing nucleoside triphosphate hydrolases"/>
    <property type="match status" value="1"/>
</dbReference>
<evidence type="ECO:0000313" key="16">
    <source>
        <dbReference type="Proteomes" id="UP000185812"/>
    </source>
</evidence>
<comment type="similarity">
    <text evidence="3 13">Belongs to the guanylate kinase family.</text>
</comment>
<dbReference type="Gene3D" id="3.30.63.10">
    <property type="entry name" value="Guanylate Kinase phosphate binding domain"/>
    <property type="match status" value="1"/>
</dbReference>
<accession>A0A1M6R5I1</accession>
<dbReference type="STRING" id="633813.SAMN04488087_0714"/>
<dbReference type="NCBIfam" id="TIGR03263">
    <property type="entry name" value="guanyl_kin"/>
    <property type="match status" value="1"/>
</dbReference>
<dbReference type="Gene3D" id="3.40.50.300">
    <property type="entry name" value="P-loop containing nucleotide triphosphate hydrolases"/>
    <property type="match status" value="1"/>
</dbReference>
<keyword evidence="16" id="KW-1185">Reference proteome</keyword>
<dbReference type="InterPro" id="IPR008145">
    <property type="entry name" value="GK/Ca_channel_bsu"/>
</dbReference>
<dbReference type="PANTHER" id="PTHR23117:SF13">
    <property type="entry name" value="GUANYLATE KINASE"/>
    <property type="match status" value="1"/>
</dbReference>
<dbReference type="PANTHER" id="PTHR23117">
    <property type="entry name" value="GUANYLATE KINASE-RELATED"/>
    <property type="match status" value="1"/>
</dbReference>
<evidence type="ECO:0000256" key="2">
    <source>
        <dbReference type="ARBA" id="ARBA00004496"/>
    </source>
</evidence>
<dbReference type="HAMAP" id="MF_00328">
    <property type="entry name" value="Guanylate_kinase"/>
    <property type="match status" value="1"/>
</dbReference>
<proteinExistence type="inferred from homology"/>
<comment type="subcellular location">
    <subcellularLocation>
        <location evidence="2 13">Cytoplasm</location>
    </subcellularLocation>
</comment>
<comment type="catalytic activity">
    <reaction evidence="12 13">
        <text>GMP + ATP = GDP + ADP</text>
        <dbReference type="Rhea" id="RHEA:20780"/>
        <dbReference type="ChEBI" id="CHEBI:30616"/>
        <dbReference type="ChEBI" id="CHEBI:58115"/>
        <dbReference type="ChEBI" id="CHEBI:58189"/>
        <dbReference type="ChEBI" id="CHEBI:456216"/>
        <dbReference type="EC" id="2.7.4.8"/>
    </reaction>
</comment>
<evidence type="ECO:0000256" key="9">
    <source>
        <dbReference type="ARBA" id="ARBA00022777"/>
    </source>
</evidence>
<dbReference type="PROSITE" id="PS00856">
    <property type="entry name" value="GUANYLATE_KINASE_1"/>
    <property type="match status" value="1"/>
</dbReference>
<dbReference type="GO" id="GO:0005829">
    <property type="term" value="C:cytosol"/>
    <property type="evidence" value="ECO:0007669"/>
    <property type="project" value="TreeGrafter"/>
</dbReference>
<dbReference type="InterPro" id="IPR017665">
    <property type="entry name" value="Guanylate_kinase"/>
</dbReference>
<keyword evidence="10 13" id="KW-0067">ATP-binding</keyword>
<feature type="binding site" evidence="13">
    <location>
        <begin position="11"/>
        <end position="18"/>
    </location>
    <ligand>
        <name>ATP</name>
        <dbReference type="ChEBI" id="CHEBI:30616"/>
    </ligand>
</feature>
<organism evidence="15 16">
    <name type="scientific">Rhodothermus profundi</name>
    <dbReference type="NCBI Taxonomy" id="633813"/>
    <lineage>
        <taxon>Bacteria</taxon>
        <taxon>Pseudomonadati</taxon>
        <taxon>Rhodothermota</taxon>
        <taxon>Rhodothermia</taxon>
        <taxon>Rhodothermales</taxon>
        <taxon>Rhodothermaceae</taxon>
        <taxon>Rhodothermus</taxon>
    </lineage>
</organism>
<evidence type="ECO:0000256" key="4">
    <source>
        <dbReference type="ARBA" id="ARBA00012961"/>
    </source>
</evidence>
<evidence type="ECO:0000256" key="12">
    <source>
        <dbReference type="ARBA" id="ARBA00048594"/>
    </source>
</evidence>
<dbReference type="CDD" id="cd00071">
    <property type="entry name" value="GMPK"/>
    <property type="match status" value="1"/>
</dbReference>
<dbReference type="FunFam" id="3.30.63.10:FF:000005">
    <property type="entry name" value="Guanylate kinase"/>
    <property type="match status" value="1"/>
</dbReference>
<dbReference type="AlphaFoldDB" id="A0A1M6R5I1"/>
<reference evidence="16" key="1">
    <citation type="submission" date="2016-11" db="EMBL/GenBank/DDBJ databases">
        <authorList>
            <person name="Varghese N."/>
            <person name="Submissions S."/>
        </authorList>
    </citation>
    <scope>NUCLEOTIDE SEQUENCE [LARGE SCALE GENOMIC DNA]</scope>
    <source>
        <strain evidence="16">DSM 22212</strain>
    </source>
</reference>
<evidence type="ECO:0000256" key="1">
    <source>
        <dbReference type="ARBA" id="ARBA00003531"/>
    </source>
</evidence>
<gene>
    <name evidence="13" type="primary">gmk</name>
    <name evidence="15" type="ORF">SAMN04488087_0714</name>
</gene>
<name>A0A1M6R5I1_9BACT</name>
<dbReference type="RefSeq" id="WP_072714607.1">
    <property type="nucleotide sequence ID" value="NZ_FRAU01000002.1"/>
</dbReference>